<evidence type="ECO:0008006" key="4">
    <source>
        <dbReference type="Google" id="ProtNLM"/>
    </source>
</evidence>
<dbReference type="Proteomes" id="UP000054771">
    <property type="component" value="Unassembled WGS sequence"/>
</dbReference>
<gene>
    <name evidence="2" type="ORF">ASPCAL11885</name>
</gene>
<evidence type="ECO:0000313" key="2">
    <source>
        <dbReference type="EMBL" id="CEL08740.1"/>
    </source>
</evidence>
<evidence type="ECO:0000256" key="1">
    <source>
        <dbReference type="SAM" id="MobiDB-lite"/>
    </source>
</evidence>
<dbReference type="AlphaFoldDB" id="A0A0U5H4A8"/>
<feature type="compositionally biased region" description="Acidic residues" evidence="1">
    <location>
        <begin position="242"/>
        <end position="251"/>
    </location>
</feature>
<protein>
    <recommendedName>
        <fullName evidence="4">GST N-terminal domain-containing protein</fullName>
    </recommendedName>
</protein>
<dbReference type="EMBL" id="CDMC01000012">
    <property type="protein sequence ID" value="CEL08740.1"/>
    <property type="molecule type" value="Genomic_DNA"/>
</dbReference>
<proteinExistence type="predicted"/>
<feature type="region of interest" description="Disordered" evidence="1">
    <location>
        <begin position="241"/>
        <end position="265"/>
    </location>
</feature>
<dbReference type="Gene3D" id="3.40.30.10">
    <property type="entry name" value="Glutaredoxin"/>
    <property type="match status" value="1"/>
</dbReference>
<organism evidence="2 3">
    <name type="scientific">Aspergillus calidoustus</name>
    <dbReference type="NCBI Taxonomy" id="454130"/>
    <lineage>
        <taxon>Eukaryota</taxon>
        <taxon>Fungi</taxon>
        <taxon>Dikarya</taxon>
        <taxon>Ascomycota</taxon>
        <taxon>Pezizomycotina</taxon>
        <taxon>Eurotiomycetes</taxon>
        <taxon>Eurotiomycetidae</taxon>
        <taxon>Eurotiales</taxon>
        <taxon>Aspergillaceae</taxon>
        <taxon>Aspergillus</taxon>
        <taxon>Aspergillus subgen. Nidulantes</taxon>
    </lineage>
</organism>
<keyword evidence="3" id="KW-1185">Reference proteome</keyword>
<feature type="region of interest" description="Disordered" evidence="1">
    <location>
        <begin position="17"/>
        <end position="67"/>
    </location>
</feature>
<feature type="region of interest" description="Disordered" evidence="1">
    <location>
        <begin position="152"/>
        <end position="177"/>
    </location>
</feature>
<sequence length="476" mass="53239">MSSTSINTKLVTEITNLLPADPIPTTTPTPPPTRSTSARGSSSSNTNTKPSILRPTPKTAFIDPRTPPPKMYVGTYGSGFVQSPRNHLHIGSGVVTQILHCAKLVEVRPTDPQMAAGFVPAGYDHFLIRARGHLLGVGEGFWDDDYEDESDIDEEFDEEGRKEGKQRRKKSPQPGDLAAGYWTNEHGCFQHGFGVVVKVWEHFKVRFVDPERGVDPGERLKTEFRKVRFVLPGEVKVSFALPEEDEDEEEQGKEKEKSRVTSRAKRMASQAPIAQSLSQVPVLVSDALEKPIADSLEITHYLAQRYPSLIPASHKKDITDLLHELHALNYFPLSFSGREQVAEGFKQCVFKRLAGDISPRYRDALTFKLGVLERDKVGGLKPGVTESMSKQARALMERFEGLITRPLARGEETPSWLFALPHLAALDHHLAVFIARMLDVGRDDIIPDKLRKYAALVWETAEWKAVMQGRKTMIKK</sequence>
<feature type="compositionally biased region" description="Pro residues" evidence="1">
    <location>
        <begin position="21"/>
        <end position="33"/>
    </location>
</feature>
<dbReference type="OrthoDB" id="412788at2759"/>
<feature type="compositionally biased region" description="Low complexity" evidence="1">
    <location>
        <begin position="34"/>
        <end position="48"/>
    </location>
</feature>
<accession>A0A0U5H4A8</accession>
<evidence type="ECO:0000313" key="3">
    <source>
        <dbReference type="Proteomes" id="UP000054771"/>
    </source>
</evidence>
<reference evidence="3" key="1">
    <citation type="journal article" date="2016" name="Genome Announc.">
        <title>Draft genome sequences of fungus Aspergillus calidoustus.</title>
        <authorList>
            <person name="Horn F."/>
            <person name="Linde J."/>
            <person name="Mattern D.J."/>
            <person name="Walther G."/>
            <person name="Guthke R."/>
            <person name="Scherlach K."/>
            <person name="Martin K."/>
            <person name="Brakhage A.A."/>
            <person name="Petzke L."/>
            <person name="Valiante V."/>
        </authorList>
    </citation>
    <scope>NUCLEOTIDE SEQUENCE [LARGE SCALE GENOMIC DNA]</scope>
    <source>
        <strain evidence="3">SF006504</strain>
    </source>
</reference>
<name>A0A0U5H4A8_ASPCI</name>